<feature type="compositionally biased region" description="Pro residues" evidence="10">
    <location>
        <begin position="171"/>
        <end position="186"/>
    </location>
</feature>
<feature type="compositionally biased region" description="Basic and acidic residues" evidence="10">
    <location>
        <begin position="135"/>
        <end position="154"/>
    </location>
</feature>
<evidence type="ECO:0000256" key="8">
    <source>
        <dbReference type="ARBA" id="ARBA00022989"/>
    </source>
</evidence>
<keyword evidence="6" id="KW-0812">Transmembrane</keyword>
<dbReference type="InterPro" id="IPR037682">
    <property type="entry name" value="TonB_C"/>
</dbReference>
<dbReference type="PRINTS" id="PR01217">
    <property type="entry name" value="PRICHEXTENSN"/>
</dbReference>
<evidence type="ECO:0000256" key="3">
    <source>
        <dbReference type="ARBA" id="ARBA00022448"/>
    </source>
</evidence>
<keyword evidence="7" id="KW-0653">Protein transport</keyword>
<comment type="subcellular location">
    <subcellularLocation>
        <location evidence="1">Cell inner membrane</location>
        <topology evidence="1">Single-pass membrane protein</topology>
        <orientation evidence="1">Periplasmic side</orientation>
    </subcellularLocation>
</comment>
<dbReference type="PROSITE" id="PS52015">
    <property type="entry name" value="TONB_CTD"/>
    <property type="match status" value="1"/>
</dbReference>
<accession>A0ABS1F4U7</accession>
<gene>
    <name evidence="12" type="ORF">JHL17_12865</name>
</gene>
<reference evidence="13" key="1">
    <citation type="submission" date="2021-01" db="EMBL/GenBank/DDBJ databases">
        <title>Genome public.</title>
        <authorList>
            <person name="Liu C."/>
            <person name="Sun Q."/>
        </authorList>
    </citation>
    <scope>NUCLEOTIDE SEQUENCE [LARGE SCALE GENOMIC DNA]</scope>
    <source>
        <strain evidence="13">YIM B02556</strain>
    </source>
</reference>
<comment type="caution">
    <text evidence="12">The sequence shown here is derived from an EMBL/GenBank/DDBJ whole genome shotgun (WGS) entry which is preliminary data.</text>
</comment>
<evidence type="ECO:0000259" key="11">
    <source>
        <dbReference type="PROSITE" id="PS52015"/>
    </source>
</evidence>
<dbReference type="Gene3D" id="3.30.1150.10">
    <property type="match status" value="1"/>
</dbReference>
<organism evidence="12 13">
    <name type="scientific">Azospirillum endophyticum</name>
    <dbReference type="NCBI Taxonomy" id="2800326"/>
    <lineage>
        <taxon>Bacteria</taxon>
        <taxon>Pseudomonadati</taxon>
        <taxon>Pseudomonadota</taxon>
        <taxon>Alphaproteobacteria</taxon>
        <taxon>Rhodospirillales</taxon>
        <taxon>Azospirillaceae</taxon>
        <taxon>Azospirillum</taxon>
    </lineage>
</organism>
<dbReference type="PANTHER" id="PTHR33446:SF2">
    <property type="entry name" value="PROTEIN TONB"/>
    <property type="match status" value="1"/>
</dbReference>
<evidence type="ECO:0000256" key="2">
    <source>
        <dbReference type="ARBA" id="ARBA00006555"/>
    </source>
</evidence>
<keyword evidence="3" id="KW-0813">Transport</keyword>
<keyword evidence="13" id="KW-1185">Reference proteome</keyword>
<dbReference type="SUPFAM" id="SSF74653">
    <property type="entry name" value="TolA/TonB C-terminal domain"/>
    <property type="match status" value="1"/>
</dbReference>
<dbReference type="RefSeq" id="WP_200193636.1">
    <property type="nucleotide sequence ID" value="NZ_JAENHM010000035.1"/>
</dbReference>
<comment type="similarity">
    <text evidence="2">Belongs to the TonB family.</text>
</comment>
<proteinExistence type="inferred from homology"/>
<evidence type="ECO:0000313" key="13">
    <source>
        <dbReference type="Proteomes" id="UP000652760"/>
    </source>
</evidence>
<keyword evidence="8" id="KW-1133">Transmembrane helix</keyword>
<sequence>MSAAFDHDAADWSADGGERPARGAFRWGGSLMLALGVHAAAGVAMVAWHVPIAPTDADPPAVLLELAPLPVTPPEPAPAIDIPLPEPMPEPVIEPLPEPPPPEPEPVVEEPPPPPEPPPVVEPEVVLPKPPPEPPKPKPEVKKEAPKPKPEKPKPPRPVAQPVQQAQPAPVAAPPAPAPAPAPAAPAPSAAPSRAVPSWQGRVLSHLERHKRYPRAAQARRQEGVAQVRFTIDREGRVLSVQLDRSSGFSALDEETVEMVRRASPLPAPPEEMAKDRIEMVVPVQFFIR</sequence>
<dbReference type="NCBIfam" id="TIGR01352">
    <property type="entry name" value="tonB_Cterm"/>
    <property type="match status" value="1"/>
</dbReference>
<evidence type="ECO:0000256" key="1">
    <source>
        <dbReference type="ARBA" id="ARBA00004383"/>
    </source>
</evidence>
<dbReference type="Pfam" id="PF03544">
    <property type="entry name" value="TonB_C"/>
    <property type="match status" value="1"/>
</dbReference>
<evidence type="ECO:0000256" key="10">
    <source>
        <dbReference type="SAM" id="MobiDB-lite"/>
    </source>
</evidence>
<evidence type="ECO:0000256" key="9">
    <source>
        <dbReference type="ARBA" id="ARBA00023136"/>
    </source>
</evidence>
<name>A0ABS1F4U7_9PROT</name>
<evidence type="ECO:0000256" key="6">
    <source>
        <dbReference type="ARBA" id="ARBA00022692"/>
    </source>
</evidence>
<evidence type="ECO:0000313" key="12">
    <source>
        <dbReference type="EMBL" id="MBK1838307.1"/>
    </source>
</evidence>
<dbReference type="InterPro" id="IPR051045">
    <property type="entry name" value="TonB-dependent_transducer"/>
</dbReference>
<dbReference type="InterPro" id="IPR006260">
    <property type="entry name" value="TonB/TolA_C"/>
</dbReference>
<feature type="compositionally biased region" description="Pro residues" evidence="10">
    <location>
        <begin position="84"/>
        <end position="121"/>
    </location>
</feature>
<dbReference type="EMBL" id="JAENHM010000035">
    <property type="protein sequence ID" value="MBK1838307.1"/>
    <property type="molecule type" value="Genomic_DNA"/>
</dbReference>
<evidence type="ECO:0000256" key="4">
    <source>
        <dbReference type="ARBA" id="ARBA00022475"/>
    </source>
</evidence>
<protein>
    <submittedName>
        <fullName evidence="12">Energy transducer TonB</fullName>
    </submittedName>
</protein>
<keyword evidence="9" id="KW-0472">Membrane</keyword>
<dbReference type="PANTHER" id="PTHR33446">
    <property type="entry name" value="PROTEIN TONB-RELATED"/>
    <property type="match status" value="1"/>
</dbReference>
<evidence type="ECO:0000256" key="7">
    <source>
        <dbReference type="ARBA" id="ARBA00022927"/>
    </source>
</evidence>
<feature type="domain" description="TonB C-terminal" evidence="11">
    <location>
        <begin position="198"/>
        <end position="289"/>
    </location>
</feature>
<evidence type="ECO:0000256" key="5">
    <source>
        <dbReference type="ARBA" id="ARBA00022519"/>
    </source>
</evidence>
<keyword evidence="4" id="KW-1003">Cell membrane</keyword>
<dbReference type="Proteomes" id="UP000652760">
    <property type="component" value="Unassembled WGS sequence"/>
</dbReference>
<feature type="region of interest" description="Disordered" evidence="10">
    <location>
        <begin position="75"/>
        <end position="197"/>
    </location>
</feature>
<feature type="compositionally biased region" description="Low complexity" evidence="10">
    <location>
        <begin position="160"/>
        <end position="170"/>
    </location>
</feature>
<keyword evidence="5" id="KW-0997">Cell inner membrane</keyword>